<feature type="transmembrane region" description="Helical" evidence="1">
    <location>
        <begin position="7"/>
        <end position="25"/>
    </location>
</feature>
<organism evidence="2 3">
    <name type="scientific">Halalkalibacter oceani</name>
    <dbReference type="NCBI Taxonomy" id="1653776"/>
    <lineage>
        <taxon>Bacteria</taxon>
        <taxon>Bacillati</taxon>
        <taxon>Bacillota</taxon>
        <taxon>Bacilli</taxon>
        <taxon>Bacillales</taxon>
        <taxon>Bacillaceae</taxon>
        <taxon>Halalkalibacter</taxon>
    </lineage>
</organism>
<keyword evidence="3" id="KW-1185">Reference proteome</keyword>
<keyword evidence="1" id="KW-1133">Transmembrane helix</keyword>
<keyword evidence="1" id="KW-0812">Transmembrane</keyword>
<dbReference type="AlphaFoldDB" id="A0A9X2DUD3"/>
<comment type="caution">
    <text evidence="2">The sequence shown here is derived from an EMBL/GenBank/DDBJ whole genome shotgun (WGS) entry which is preliminary data.</text>
</comment>
<feature type="transmembrane region" description="Helical" evidence="1">
    <location>
        <begin position="31"/>
        <end position="48"/>
    </location>
</feature>
<protein>
    <submittedName>
        <fullName evidence="2">Uncharacterized protein</fullName>
    </submittedName>
</protein>
<evidence type="ECO:0000313" key="3">
    <source>
        <dbReference type="Proteomes" id="UP001139179"/>
    </source>
</evidence>
<name>A0A9X2DUD3_9BACI</name>
<accession>A0A9X2DUD3</accession>
<dbReference type="EMBL" id="JAMBOL010000032">
    <property type="protein sequence ID" value="MCM3716250.1"/>
    <property type="molecule type" value="Genomic_DNA"/>
</dbReference>
<reference evidence="2" key="1">
    <citation type="submission" date="2022-05" db="EMBL/GenBank/DDBJ databases">
        <title>Comparative Genomics of Spacecraft Associated Microbes.</title>
        <authorList>
            <person name="Tran M.T."/>
            <person name="Wright A."/>
            <person name="Seuylemezian A."/>
            <person name="Eisen J."/>
            <person name="Coil D."/>
        </authorList>
    </citation>
    <scope>NUCLEOTIDE SEQUENCE</scope>
    <source>
        <strain evidence="2">214.1.1</strain>
    </source>
</reference>
<evidence type="ECO:0000313" key="2">
    <source>
        <dbReference type="EMBL" id="MCM3716250.1"/>
    </source>
</evidence>
<proteinExistence type="predicted"/>
<gene>
    <name evidence="2" type="ORF">M3202_19590</name>
</gene>
<dbReference type="RefSeq" id="WP_251224921.1">
    <property type="nucleotide sequence ID" value="NZ_JAMBOL010000032.1"/>
</dbReference>
<dbReference type="Proteomes" id="UP001139179">
    <property type="component" value="Unassembled WGS sequence"/>
</dbReference>
<sequence length="60" mass="7026">MTKLQLAQAVAVIALVIFVVISYQQDNRNDLIFFPLVGLNLILWIMRLRERRQQRDADQA</sequence>
<keyword evidence="1" id="KW-0472">Membrane</keyword>
<evidence type="ECO:0000256" key="1">
    <source>
        <dbReference type="SAM" id="Phobius"/>
    </source>
</evidence>